<feature type="transmembrane region" description="Helical" evidence="6">
    <location>
        <begin position="386"/>
        <end position="407"/>
    </location>
</feature>
<dbReference type="RefSeq" id="WP_296940241.1">
    <property type="nucleotide sequence ID" value="NZ_LT599032.1"/>
</dbReference>
<evidence type="ECO:0000259" key="7">
    <source>
        <dbReference type="PROSITE" id="PS50850"/>
    </source>
</evidence>
<keyword evidence="4 6" id="KW-1133">Transmembrane helix</keyword>
<dbReference type="InterPro" id="IPR036259">
    <property type="entry name" value="MFS_trans_sf"/>
</dbReference>
<dbReference type="GO" id="GO:0005886">
    <property type="term" value="C:plasma membrane"/>
    <property type="evidence" value="ECO:0007669"/>
    <property type="project" value="UniProtKB-SubCell"/>
</dbReference>
<feature type="transmembrane region" description="Helical" evidence="6">
    <location>
        <begin position="20"/>
        <end position="40"/>
    </location>
</feature>
<dbReference type="InterPro" id="IPR050375">
    <property type="entry name" value="MFS_TsgA-like"/>
</dbReference>
<keyword evidence="2" id="KW-1003">Cell membrane</keyword>
<feature type="transmembrane region" description="Helical" evidence="6">
    <location>
        <begin position="180"/>
        <end position="202"/>
    </location>
</feature>
<dbReference type="PROSITE" id="PS50850">
    <property type="entry name" value="MFS"/>
    <property type="match status" value="1"/>
</dbReference>
<dbReference type="EMBL" id="FLUM01000001">
    <property type="protein sequence ID" value="SBV97405.1"/>
    <property type="molecule type" value="Genomic_DNA"/>
</dbReference>
<evidence type="ECO:0000313" key="8">
    <source>
        <dbReference type="EMBL" id="SBV97405.1"/>
    </source>
</evidence>
<feature type="transmembrane region" description="Helical" evidence="6">
    <location>
        <begin position="334"/>
        <end position="355"/>
    </location>
</feature>
<accession>A0A212JDT8</accession>
<reference evidence="8" key="1">
    <citation type="submission" date="2016-04" db="EMBL/GenBank/DDBJ databases">
        <authorList>
            <person name="Evans L.H."/>
            <person name="Alamgir A."/>
            <person name="Owens N."/>
            <person name="Weber N.D."/>
            <person name="Virtaneva K."/>
            <person name="Barbian K."/>
            <person name="Babar A."/>
            <person name="Rosenke K."/>
        </authorList>
    </citation>
    <scope>NUCLEOTIDE SEQUENCE</scope>
    <source>
        <strain evidence="8">86-1</strain>
    </source>
</reference>
<evidence type="ECO:0000256" key="2">
    <source>
        <dbReference type="ARBA" id="ARBA00022475"/>
    </source>
</evidence>
<sequence>MQNNLKSNSMFKGKDGQNYLFPFILVTSLFFLWGFAHALLDVLNAHFQEILQISKARSALVQFALYGGYFVMGIPAGLIIKKYGYKKGIVFGLLVFAIGAFLFYPATLIKTFLPFLIALFVIACGLTCLETAANPYTTVLGPAESGARRINLAQSFNGLGWILGPLVGGLLIFSDKGDPFAALATPYIGIGVVVLLIAVLFIRTPLPQIAAGETETSDNTATTDTKSRYRDLLKHPLFIFAVIAQFFYVAGQTGIGSFFINYVIEVRPDISHLEASQILAFGGMGMFMIGRISGSYMMKFFNPKKLLAIYSVMNVLLMIVVVMGLGMVSVVCLFASYFFMSIMYPTIFAIGISGLKENTEKGSSLIVMAVAGGAVIPMLMGRIADLYSMATGFIIPLICFAVIFVFGMNKLKN</sequence>
<dbReference type="Gene3D" id="1.20.1250.20">
    <property type="entry name" value="MFS general substrate transporter like domains"/>
    <property type="match status" value="2"/>
</dbReference>
<protein>
    <submittedName>
        <fullName evidence="8">L-fucose:H+ symporter permease</fullName>
    </submittedName>
</protein>
<dbReference type="SUPFAM" id="SSF103473">
    <property type="entry name" value="MFS general substrate transporter"/>
    <property type="match status" value="1"/>
</dbReference>
<feature type="domain" description="Major facilitator superfamily (MFS) profile" evidence="7">
    <location>
        <begin position="22"/>
        <end position="413"/>
    </location>
</feature>
<dbReference type="PANTHER" id="PTHR43702:SF3">
    <property type="entry name" value="PROTEIN TSGA"/>
    <property type="match status" value="1"/>
</dbReference>
<dbReference type="InterPro" id="IPR011701">
    <property type="entry name" value="MFS"/>
</dbReference>
<evidence type="ECO:0000256" key="5">
    <source>
        <dbReference type="ARBA" id="ARBA00023136"/>
    </source>
</evidence>
<comment type="subcellular location">
    <subcellularLocation>
        <location evidence="1">Cell inner membrane</location>
        <topology evidence="1">Multi-pass membrane protein</topology>
    </subcellularLocation>
</comment>
<dbReference type="Pfam" id="PF07690">
    <property type="entry name" value="MFS_1"/>
    <property type="match status" value="1"/>
</dbReference>
<keyword evidence="3 6" id="KW-0812">Transmembrane</keyword>
<feature type="transmembrane region" description="Helical" evidence="6">
    <location>
        <begin position="362"/>
        <end position="380"/>
    </location>
</feature>
<feature type="transmembrane region" description="Helical" evidence="6">
    <location>
        <begin position="237"/>
        <end position="264"/>
    </location>
</feature>
<feature type="transmembrane region" description="Helical" evidence="6">
    <location>
        <begin position="60"/>
        <end position="80"/>
    </location>
</feature>
<dbReference type="GO" id="GO:0022857">
    <property type="term" value="F:transmembrane transporter activity"/>
    <property type="evidence" value="ECO:0007669"/>
    <property type="project" value="InterPro"/>
</dbReference>
<evidence type="ECO:0000256" key="1">
    <source>
        <dbReference type="ARBA" id="ARBA00004429"/>
    </source>
</evidence>
<dbReference type="CDD" id="cd17394">
    <property type="entry name" value="MFS_FucP_like"/>
    <property type="match status" value="1"/>
</dbReference>
<feature type="transmembrane region" description="Helical" evidence="6">
    <location>
        <begin position="154"/>
        <end position="174"/>
    </location>
</feature>
<proteinExistence type="predicted"/>
<feature type="transmembrane region" description="Helical" evidence="6">
    <location>
        <begin position="306"/>
        <end position="328"/>
    </location>
</feature>
<name>A0A212JDT8_9BACT</name>
<evidence type="ECO:0000256" key="6">
    <source>
        <dbReference type="SAM" id="Phobius"/>
    </source>
</evidence>
<evidence type="ECO:0000256" key="3">
    <source>
        <dbReference type="ARBA" id="ARBA00022692"/>
    </source>
</evidence>
<organism evidence="8">
    <name type="scientific">uncultured Dysgonomonas sp</name>
    <dbReference type="NCBI Taxonomy" id="206096"/>
    <lineage>
        <taxon>Bacteria</taxon>
        <taxon>Pseudomonadati</taxon>
        <taxon>Bacteroidota</taxon>
        <taxon>Bacteroidia</taxon>
        <taxon>Bacteroidales</taxon>
        <taxon>Dysgonomonadaceae</taxon>
        <taxon>Dysgonomonas</taxon>
        <taxon>environmental samples</taxon>
    </lineage>
</organism>
<gene>
    <name evidence="8" type="ORF">KL86DYS1_11901</name>
</gene>
<feature type="transmembrane region" description="Helical" evidence="6">
    <location>
        <begin position="112"/>
        <end position="133"/>
    </location>
</feature>
<evidence type="ECO:0000256" key="4">
    <source>
        <dbReference type="ARBA" id="ARBA00022989"/>
    </source>
</evidence>
<dbReference type="PANTHER" id="PTHR43702">
    <property type="entry name" value="L-FUCOSE-PROTON SYMPORTER"/>
    <property type="match status" value="1"/>
</dbReference>
<keyword evidence="5 6" id="KW-0472">Membrane</keyword>
<dbReference type="AlphaFoldDB" id="A0A212JDT8"/>
<feature type="transmembrane region" description="Helical" evidence="6">
    <location>
        <begin position="89"/>
        <end position="106"/>
    </location>
</feature>
<feature type="transmembrane region" description="Helical" evidence="6">
    <location>
        <begin position="276"/>
        <end position="294"/>
    </location>
</feature>
<dbReference type="InterPro" id="IPR020846">
    <property type="entry name" value="MFS_dom"/>
</dbReference>